<sequence>MQYSGDEKKMKTARDITSGPTHCSLAASAMAVSTSPHRGPFLESASFSTNSWMHTSPDRLMAHGKIFYVLRTTIVALREMPPVYDRGPIFDESQN</sequence>
<protein>
    <submittedName>
        <fullName evidence="1">Uncharacterized protein</fullName>
    </submittedName>
</protein>
<organism evidence="1 2">
    <name type="scientific">Portunus trituberculatus</name>
    <name type="common">Swimming crab</name>
    <name type="synonym">Neptunus trituberculatus</name>
    <dbReference type="NCBI Taxonomy" id="210409"/>
    <lineage>
        <taxon>Eukaryota</taxon>
        <taxon>Metazoa</taxon>
        <taxon>Ecdysozoa</taxon>
        <taxon>Arthropoda</taxon>
        <taxon>Crustacea</taxon>
        <taxon>Multicrustacea</taxon>
        <taxon>Malacostraca</taxon>
        <taxon>Eumalacostraca</taxon>
        <taxon>Eucarida</taxon>
        <taxon>Decapoda</taxon>
        <taxon>Pleocyemata</taxon>
        <taxon>Brachyura</taxon>
        <taxon>Eubrachyura</taxon>
        <taxon>Portunoidea</taxon>
        <taxon>Portunidae</taxon>
        <taxon>Portuninae</taxon>
        <taxon>Portunus</taxon>
    </lineage>
</organism>
<dbReference type="Proteomes" id="UP000324222">
    <property type="component" value="Unassembled WGS sequence"/>
</dbReference>
<name>A0A5B7E3K7_PORTR</name>
<gene>
    <name evidence="1" type="ORF">E2C01_021116</name>
</gene>
<accession>A0A5B7E3K7</accession>
<dbReference type="AlphaFoldDB" id="A0A5B7E3K7"/>
<comment type="caution">
    <text evidence="1">The sequence shown here is derived from an EMBL/GenBank/DDBJ whole genome shotgun (WGS) entry which is preliminary data.</text>
</comment>
<proteinExistence type="predicted"/>
<dbReference type="EMBL" id="VSRR010001827">
    <property type="protein sequence ID" value="MPC27927.1"/>
    <property type="molecule type" value="Genomic_DNA"/>
</dbReference>
<reference evidence="1 2" key="1">
    <citation type="submission" date="2019-05" db="EMBL/GenBank/DDBJ databases">
        <title>Another draft genome of Portunus trituberculatus and its Hox gene families provides insights of decapod evolution.</title>
        <authorList>
            <person name="Jeong J.-H."/>
            <person name="Song I."/>
            <person name="Kim S."/>
            <person name="Choi T."/>
            <person name="Kim D."/>
            <person name="Ryu S."/>
            <person name="Kim W."/>
        </authorList>
    </citation>
    <scope>NUCLEOTIDE SEQUENCE [LARGE SCALE GENOMIC DNA]</scope>
    <source>
        <tissue evidence="1">Muscle</tissue>
    </source>
</reference>
<evidence type="ECO:0000313" key="2">
    <source>
        <dbReference type="Proteomes" id="UP000324222"/>
    </source>
</evidence>
<keyword evidence="2" id="KW-1185">Reference proteome</keyword>
<evidence type="ECO:0000313" key="1">
    <source>
        <dbReference type="EMBL" id="MPC27927.1"/>
    </source>
</evidence>